<evidence type="ECO:0000256" key="1">
    <source>
        <dbReference type="ARBA" id="ARBA00023268"/>
    </source>
</evidence>
<comment type="caution">
    <text evidence="4">The sequence shown here is derived from an EMBL/GenBank/DDBJ whole genome shotgun (WGS) entry which is preliminary data.</text>
</comment>
<name>A0A4Y2JBH0_ARAVE</name>
<dbReference type="InterPro" id="IPR050951">
    <property type="entry name" value="Retrovirus_Pol_polyprotein"/>
</dbReference>
<feature type="domain" description="Reverse transcriptase/retrotransposon-derived protein RNase H-like" evidence="3">
    <location>
        <begin position="209"/>
        <end position="268"/>
    </location>
</feature>
<dbReference type="CDD" id="cd01647">
    <property type="entry name" value="RT_LTR"/>
    <property type="match status" value="1"/>
</dbReference>
<dbReference type="InterPro" id="IPR041577">
    <property type="entry name" value="RT_RNaseH_2"/>
</dbReference>
<proteinExistence type="predicted"/>
<accession>A0A4Y2JBH0</accession>
<gene>
    <name evidence="4" type="primary">TY3B-G_530</name>
    <name evidence="4" type="ORF">AVEN_184801_1</name>
</gene>
<dbReference type="GO" id="GO:0071897">
    <property type="term" value="P:DNA biosynthetic process"/>
    <property type="evidence" value="ECO:0007669"/>
    <property type="project" value="UniProtKB-ARBA"/>
</dbReference>
<dbReference type="InterPro" id="IPR000477">
    <property type="entry name" value="RT_dom"/>
</dbReference>
<dbReference type="Proteomes" id="UP000499080">
    <property type="component" value="Unassembled WGS sequence"/>
</dbReference>
<keyword evidence="1" id="KW-0511">Multifunctional enzyme</keyword>
<dbReference type="Gene3D" id="3.10.10.10">
    <property type="entry name" value="HIV Type 1 Reverse Transcriptase, subunit A, domain 1"/>
    <property type="match status" value="1"/>
</dbReference>
<dbReference type="EMBL" id="BGPR01003369">
    <property type="protein sequence ID" value="GBM87265.1"/>
    <property type="molecule type" value="Genomic_DNA"/>
</dbReference>
<sequence>MEQGIIRPSNSAYASPVHFVKKQNGDRRICGDIRRLNSITISDRYPLPHIHGLAGKTVFSKIDLVKAYRQIPIKSSDIHKTAVITPIGLFEYTYDILIASENEDQHKLDVEKVFQRLKDYGLKINIGKCVFGQETRQFLGFQISSSGVSPLPDKVLIEYPLPKTVDELRRFLAMLNFYHRFLKNAAGVQVCLHDLLKGKAKKAKSVIAWSVEAKTAFQACKDLLVQSTILAYPKYDAQLSLVTDASETAIGTVLQQHVDGCSEPLGFF</sequence>
<dbReference type="GO" id="GO:0003824">
    <property type="term" value="F:catalytic activity"/>
    <property type="evidence" value="ECO:0007669"/>
    <property type="project" value="UniProtKB-KW"/>
</dbReference>
<evidence type="ECO:0000313" key="5">
    <source>
        <dbReference type="Proteomes" id="UP000499080"/>
    </source>
</evidence>
<evidence type="ECO:0000313" key="4">
    <source>
        <dbReference type="EMBL" id="GBM87265.1"/>
    </source>
</evidence>
<dbReference type="InterPro" id="IPR043502">
    <property type="entry name" value="DNA/RNA_pol_sf"/>
</dbReference>
<dbReference type="OrthoDB" id="427924at2759"/>
<evidence type="ECO:0000259" key="3">
    <source>
        <dbReference type="Pfam" id="PF17919"/>
    </source>
</evidence>
<keyword evidence="5" id="KW-1185">Reference proteome</keyword>
<dbReference type="Pfam" id="PF00078">
    <property type="entry name" value="RVT_1"/>
    <property type="match status" value="1"/>
</dbReference>
<dbReference type="SUPFAM" id="SSF56672">
    <property type="entry name" value="DNA/RNA polymerases"/>
    <property type="match status" value="1"/>
</dbReference>
<dbReference type="Gene3D" id="3.30.70.270">
    <property type="match status" value="3"/>
</dbReference>
<reference evidence="4 5" key="1">
    <citation type="journal article" date="2019" name="Sci. Rep.">
        <title>Orb-weaving spider Araneus ventricosus genome elucidates the spidroin gene catalogue.</title>
        <authorList>
            <person name="Kono N."/>
            <person name="Nakamura H."/>
            <person name="Ohtoshi R."/>
            <person name="Moran D.A.P."/>
            <person name="Shinohara A."/>
            <person name="Yoshida Y."/>
            <person name="Fujiwara M."/>
            <person name="Mori M."/>
            <person name="Tomita M."/>
            <person name="Arakawa K."/>
        </authorList>
    </citation>
    <scope>NUCLEOTIDE SEQUENCE [LARGE SCALE GENOMIC DNA]</scope>
</reference>
<dbReference type="PANTHER" id="PTHR37984:SF5">
    <property type="entry name" value="PROTEIN NYNRIN-LIKE"/>
    <property type="match status" value="1"/>
</dbReference>
<dbReference type="PANTHER" id="PTHR37984">
    <property type="entry name" value="PROTEIN CBG26694"/>
    <property type="match status" value="1"/>
</dbReference>
<dbReference type="AlphaFoldDB" id="A0A4Y2JBH0"/>
<feature type="domain" description="Reverse transcriptase" evidence="2">
    <location>
        <begin position="92"/>
        <end position="143"/>
    </location>
</feature>
<evidence type="ECO:0000259" key="2">
    <source>
        <dbReference type="Pfam" id="PF00078"/>
    </source>
</evidence>
<dbReference type="Pfam" id="PF17919">
    <property type="entry name" value="RT_RNaseH_2"/>
    <property type="match status" value="1"/>
</dbReference>
<dbReference type="InterPro" id="IPR043128">
    <property type="entry name" value="Rev_trsase/Diguanyl_cyclase"/>
</dbReference>
<organism evidence="4 5">
    <name type="scientific">Araneus ventricosus</name>
    <name type="common">Orbweaver spider</name>
    <name type="synonym">Epeira ventricosa</name>
    <dbReference type="NCBI Taxonomy" id="182803"/>
    <lineage>
        <taxon>Eukaryota</taxon>
        <taxon>Metazoa</taxon>
        <taxon>Ecdysozoa</taxon>
        <taxon>Arthropoda</taxon>
        <taxon>Chelicerata</taxon>
        <taxon>Arachnida</taxon>
        <taxon>Araneae</taxon>
        <taxon>Araneomorphae</taxon>
        <taxon>Entelegynae</taxon>
        <taxon>Araneoidea</taxon>
        <taxon>Araneidae</taxon>
        <taxon>Araneus</taxon>
    </lineage>
</organism>
<protein>
    <submittedName>
        <fullName evidence="4">Transposon Ty3-G Gag-Pol polyprotein</fullName>
    </submittedName>
</protein>